<gene>
    <name evidence="2" type="ORF">HMPREF1222_01487</name>
</gene>
<dbReference type="GeneID" id="301461644"/>
<name>S3LBG5_9SPIR</name>
<dbReference type="Pfam" id="PF18998">
    <property type="entry name" value="Flg_new_2"/>
    <property type="match status" value="1"/>
</dbReference>
<dbReference type="Proteomes" id="UP000014605">
    <property type="component" value="Unassembled WGS sequence"/>
</dbReference>
<proteinExistence type="predicted"/>
<dbReference type="HOGENOM" id="CLU_918098_0_0_12"/>
<evidence type="ECO:0000259" key="1">
    <source>
        <dbReference type="Pfam" id="PF18998"/>
    </source>
</evidence>
<reference evidence="2 3" key="1">
    <citation type="submission" date="2013-04" db="EMBL/GenBank/DDBJ databases">
        <title>The Genome Sequence of Treponema vincentii F0403.</title>
        <authorList>
            <consortium name="The Broad Institute Genomics Platform"/>
            <person name="Earl A."/>
            <person name="Ward D."/>
            <person name="Feldgarden M."/>
            <person name="Gevers D."/>
            <person name="Leonetti C."/>
            <person name="Izard J."/>
            <person name="Walker B."/>
            <person name="Young S."/>
            <person name="Zeng Q."/>
            <person name="Gargeya S."/>
            <person name="Fitzgerald M."/>
            <person name="Haas B."/>
            <person name="Abouelleil A."/>
            <person name="Allen A.W."/>
            <person name="Alvarado L."/>
            <person name="Arachchi H.M."/>
            <person name="Berlin A.M."/>
            <person name="Chapman S.B."/>
            <person name="Gainer-Dewar J."/>
            <person name="Goldberg J."/>
            <person name="Griggs A."/>
            <person name="Gujja S."/>
            <person name="Hansen M."/>
            <person name="Howarth C."/>
            <person name="Imamovic A."/>
            <person name="Ireland A."/>
            <person name="Larimer J."/>
            <person name="McCowan C."/>
            <person name="Murphy C."/>
            <person name="Pearson M."/>
            <person name="Poon T.W."/>
            <person name="Priest M."/>
            <person name="Roberts A."/>
            <person name="Saif S."/>
            <person name="Shea T."/>
            <person name="Sisk P."/>
            <person name="Sykes S."/>
            <person name="Wortman J."/>
            <person name="Nusbaum C."/>
            <person name="Birren B."/>
        </authorList>
    </citation>
    <scope>NUCLEOTIDE SEQUENCE [LARGE SCALE GENOMIC DNA]</scope>
    <source>
        <strain evidence="2 3">F0403</strain>
    </source>
</reference>
<dbReference type="InterPro" id="IPR044060">
    <property type="entry name" value="Bacterial_rp_domain"/>
</dbReference>
<sequence length="303" mass="34222">MKQKRLVSMIEALVLIISAVILNTGCLQPNSNKGKEGYSTINDGENLKDISKIYKITKSGMNCVISVYPNKEKYSYGETVAIEVKVNEDYEFESTIINGRKYYAPIITYKIIEDVNISSTAIPVKKKYSVNILNPNGGRIQISPVQTEYEEGSKIIIKAIPNNEYMLKKIVNNAEHTSSTIEYSIYNNCEINAKFQSYLDIIDPERKIKCDYDGLYNVIAGSGVTRYVAKFSIVNGTDTPIYINGGHLYLDKYVNEYIVKDYNIELLHGKSFFDTYSSSHSYLNGKIVWKISCKGLNISLTGY</sequence>
<dbReference type="RefSeq" id="WP_016518875.1">
    <property type="nucleotide sequence ID" value="NZ_KE332512.1"/>
</dbReference>
<dbReference type="AlphaFoldDB" id="S3LBG5"/>
<keyword evidence="3" id="KW-1185">Reference proteome</keyword>
<evidence type="ECO:0000313" key="3">
    <source>
        <dbReference type="Proteomes" id="UP000014605"/>
    </source>
</evidence>
<accession>S3LBG5</accession>
<dbReference type="EMBL" id="ATFC01000008">
    <property type="protein sequence ID" value="EPF46906.1"/>
    <property type="molecule type" value="Genomic_DNA"/>
</dbReference>
<organism evidence="2 3">
    <name type="scientific">Treponema vincentii F0403</name>
    <dbReference type="NCBI Taxonomy" id="1125702"/>
    <lineage>
        <taxon>Bacteria</taxon>
        <taxon>Pseudomonadati</taxon>
        <taxon>Spirochaetota</taxon>
        <taxon>Spirochaetia</taxon>
        <taxon>Spirochaetales</taxon>
        <taxon>Treponemataceae</taxon>
        <taxon>Treponema</taxon>
    </lineage>
</organism>
<feature type="domain" description="Bacterial repeat" evidence="1">
    <location>
        <begin position="128"/>
        <end position="196"/>
    </location>
</feature>
<protein>
    <recommendedName>
        <fullName evidence="1">Bacterial repeat domain-containing protein</fullName>
    </recommendedName>
</protein>
<comment type="caution">
    <text evidence="2">The sequence shown here is derived from an EMBL/GenBank/DDBJ whole genome shotgun (WGS) entry which is preliminary data.</text>
</comment>
<dbReference type="PATRIC" id="fig|1125702.3.peg.1540"/>
<evidence type="ECO:0000313" key="2">
    <source>
        <dbReference type="EMBL" id="EPF46906.1"/>
    </source>
</evidence>